<dbReference type="EMBL" id="JALJOV010001440">
    <property type="protein sequence ID" value="KAK9847850.1"/>
    <property type="molecule type" value="Genomic_DNA"/>
</dbReference>
<evidence type="ECO:0000313" key="3">
    <source>
        <dbReference type="EMBL" id="KAK9847850.1"/>
    </source>
</evidence>
<protein>
    <recommendedName>
        <fullName evidence="2">F-box domain-containing protein</fullName>
    </recommendedName>
</protein>
<evidence type="ECO:0000256" key="1">
    <source>
        <dbReference type="ARBA" id="ARBA00004430"/>
    </source>
</evidence>
<evidence type="ECO:0000313" key="4">
    <source>
        <dbReference type="Proteomes" id="UP001485043"/>
    </source>
</evidence>
<dbReference type="SUPFAM" id="SSF81383">
    <property type="entry name" value="F-box domain"/>
    <property type="match status" value="1"/>
</dbReference>
<sequence>MSKRAAESKAVLDLRDDILAKVFSYLRLPERLNIPQVCRDWERLGSGASLLWKDCRITREDFLDRPDLIKVLQWAV</sequence>
<dbReference type="GO" id="GO:0005930">
    <property type="term" value="C:axoneme"/>
    <property type="evidence" value="ECO:0007669"/>
    <property type="project" value="UniProtKB-SubCell"/>
</dbReference>
<keyword evidence="4" id="KW-1185">Reference proteome</keyword>
<gene>
    <name evidence="3" type="ORF">WJX84_004882</name>
</gene>
<dbReference type="Pfam" id="PF12937">
    <property type="entry name" value="F-box-like"/>
    <property type="match status" value="1"/>
</dbReference>
<reference evidence="3 4" key="1">
    <citation type="journal article" date="2024" name="Nat. Commun.">
        <title>Phylogenomics reveals the evolutionary origins of lichenization in chlorophyte algae.</title>
        <authorList>
            <person name="Puginier C."/>
            <person name="Libourel C."/>
            <person name="Otte J."/>
            <person name="Skaloud P."/>
            <person name="Haon M."/>
            <person name="Grisel S."/>
            <person name="Petersen M."/>
            <person name="Berrin J.G."/>
            <person name="Delaux P.M."/>
            <person name="Dal Grande F."/>
            <person name="Keller J."/>
        </authorList>
    </citation>
    <scope>NUCLEOTIDE SEQUENCE [LARGE SCALE GENOMIC DNA]</scope>
    <source>
        <strain evidence="3 4">SAG 2523</strain>
    </source>
</reference>
<comment type="subcellular location">
    <subcellularLocation>
        <location evidence="1">Cytoplasm</location>
        <location evidence="1">Cytoskeleton</location>
        <location evidence="1">Cilium axoneme</location>
    </subcellularLocation>
</comment>
<evidence type="ECO:0000259" key="2">
    <source>
        <dbReference type="PROSITE" id="PS50181"/>
    </source>
</evidence>
<feature type="domain" description="F-box" evidence="2">
    <location>
        <begin position="8"/>
        <end position="55"/>
    </location>
</feature>
<name>A0AAW1SKS8_9CHLO</name>
<dbReference type="PROSITE" id="PS50181">
    <property type="entry name" value="FBOX"/>
    <property type="match status" value="1"/>
</dbReference>
<comment type="caution">
    <text evidence="3">The sequence shown here is derived from an EMBL/GenBank/DDBJ whole genome shotgun (WGS) entry which is preliminary data.</text>
</comment>
<dbReference type="Proteomes" id="UP001485043">
    <property type="component" value="Unassembled WGS sequence"/>
</dbReference>
<organism evidence="3 4">
    <name type="scientific">Apatococcus fuscideae</name>
    <dbReference type="NCBI Taxonomy" id="2026836"/>
    <lineage>
        <taxon>Eukaryota</taxon>
        <taxon>Viridiplantae</taxon>
        <taxon>Chlorophyta</taxon>
        <taxon>core chlorophytes</taxon>
        <taxon>Trebouxiophyceae</taxon>
        <taxon>Chlorellales</taxon>
        <taxon>Chlorellaceae</taxon>
        <taxon>Apatococcus</taxon>
    </lineage>
</organism>
<dbReference type="InterPro" id="IPR036047">
    <property type="entry name" value="F-box-like_dom_sf"/>
</dbReference>
<dbReference type="InterPro" id="IPR032675">
    <property type="entry name" value="LRR_dom_sf"/>
</dbReference>
<accession>A0AAW1SKS8</accession>
<dbReference type="InterPro" id="IPR001810">
    <property type="entry name" value="F-box_dom"/>
</dbReference>
<proteinExistence type="predicted"/>
<dbReference type="AlphaFoldDB" id="A0AAW1SKS8"/>
<dbReference type="Gene3D" id="3.80.10.10">
    <property type="entry name" value="Ribonuclease Inhibitor"/>
    <property type="match status" value="1"/>
</dbReference>